<evidence type="ECO:0000313" key="1">
    <source>
        <dbReference type="EMBL" id="KAG6973094.1"/>
    </source>
</evidence>
<accession>A0A329SNG8</accession>
<dbReference type="EMBL" id="JAENGZ010000025">
    <property type="protein sequence ID" value="KAG6973094.1"/>
    <property type="molecule type" value="Genomic_DNA"/>
</dbReference>
<dbReference type="VEuPathDB" id="FungiDB:PC110_g5535"/>
<dbReference type="OrthoDB" id="10282801at2759"/>
<protein>
    <submittedName>
        <fullName evidence="2">Uncharacterized protein</fullName>
    </submittedName>
</protein>
<dbReference type="EMBL" id="MJFZ01000093">
    <property type="protein sequence ID" value="RAW38250.1"/>
    <property type="molecule type" value="Genomic_DNA"/>
</dbReference>
<dbReference type="Proteomes" id="UP000251314">
    <property type="component" value="Unassembled WGS sequence"/>
</dbReference>
<reference evidence="2 3" key="1">
    <citation type="submission" date="2018-01" db="EMBL/GenBank/DDBJ databases">
        <title>Draft genome of the strawberry crown rot pathogen Phytophthora cactorum.</title>
        <authorList>
            <person name="Armitage A.D."/>
            <person name="Lysoe E."/>
            <person name="Nellist C.F."/>
            <person name="Harrison R.J."/>
            <person name="Brurberg M.B."/>
        </authorList>
    </citation>
    <scope>NUCLEOTIDE SEQUENCE [LARGE SCALE GENOMIC DNA]</scope>
    <source>
        <strain evidence="2 3">10300</strain>
    </source>
</reference>
<evidence type="ECO:0000313" key="3">
    <source>
        <dbReference type="Proteomes" id="UP000251314"/>
    </source>
</evidence>
<dbReference type="AlphaFoldDB" id="A0A329SNG8"/>
<comment type="caution">
    <text evidence="2">The sequence shown here is derived from an EMBL/GenBank/DDBJ whole genome shotgun (WGS) entry which is preliminary data.</text>
</comment>
<reference evidence="1" key="2">
    <citation type="submission" date="2021-01" db="EMBL/GenBank/DDBJ databases">
        <title>Phytophthora aleatoria, a newly-described species from Pinus radiata is distinct from Phytophthora cactorum isolates based on comparative genomics.</title>
        <authorList>
            <person name="Mcdougal R."/>
            <person name="Panda P."/>
            <person name="Williams N."/>
            <person name="Studholme D.J."/>
        </authorList>
    </citation>
    <scope>NUCLEOTIDE SEQUENCE</scope>
    <source>
        <strain evidence="1">NZFS 3830</strain>
    </source>
</reference>
<name>A0A329SNG8_9STRA</name>
<organism evidence="2 3">
    <name type="scientific">Phytophthora cactorum</name>
    <dbReference type="NCBI Taxonomy" id="29920"/>
    <lineage>
        <taxon>Eukaryota</taxon>
        <taxon>Sar</taxon>
        <taxon>Stramenopiles</taxon>
        <taxon>Oomycota</taxon>
        <taxon>Peronosporomycetes</taxon>
        <taxon>Peronosporales</taxon>
        <taxon>Peronosporaceae</taxon>
        <taxon>Phytophthora</taxon>
    </lineage>
</organism>
<keyword evidence="3" id="KW-1185">Reference proteome</keyword>
<gene>
    <name evidence="1" type="ORF">JG687_00001087</name>
    <name evidence="2" type="ORF">PC110_g5535</name>
</gene>
<proteinExistence type="predicted"/>
<evidence type="ECO:0000313" key="2">
    <source>
        <dbReference type="EMBL" id="RAW38250.1"/>
    </source>
</evidence>
<dbReference type="Proteomes" id="UP000688947">
    <property type="component" value="Unassembled WGS sequence"/>
</dbReference>
<sequence length="63" mass="6460">MAVSHVVSVDKAGAAMTVALAPYVTLTNVTRITASSCTGTAEFSDAVSLPTADSTASPEKSWW</sequence>